<dbReference type="RefSeq" id="WP_290357671.1">
    <property type="nucleotide sequence ID" value="NZ_JAUHHC010000001.1"/>
</dbReference>
<proteinExistence type="predicted"/>
<dbReference type="Proteomes" id="UP001228044">
    <property type="component" value="Unassembled WGS sequence"/>
</dbReference>
<protein>
    <submittedName>
        <fullName evidence="1">Uncharacterized protein</fullName>
    </submittedName>
</protein>
<reference evidence="1 2" key="1">
    <citation type="submission" date="2023-06" db="EMBL/GenBank/DDBJ databases">
        <title>Pelomonas sp. PFR6 16S ribosomal RNA gene Genome sequencing and assembly.</title>
        <authorList>
            <person name="Woo H."/>
        </authorList>
    </citation>
    <scope>NUCLEOTIDE SEQUENCE [LARGE SCALE GENOMIC DNA]</scope>
    <source>
        <strain evidence="1 2">PFR6</strain>
    </source>
</reference>
<keyword evidence="2" id="KW-1185">Reference proteome</keyword>
<sequence length="77" mass="8629">MSRSPAQILDSIRRATELRAALELRASNPSIADKAEYSVLGTTIRRIEELLQIASEYDEILRRQVAATSARIEAESR</sequence>
<evidence type="ECO:0000313" key="2">
    <source>
        <dbReference type="Proteomes" id="UP001228044"/>
    </source>
</evidence>
<organism evidence="1 2">
    <name type="scientific">Roseateles violae</name>
    <dbReference type="NCBI Taxonomy" id="3058042"/>
    <lineage>
        <taxon>Bacteria</taxon>
        <taxon>Pseudomonadati</taxon>
        <taxon>Pseudomonadota</taxon>
        <taxon>Betaproteobacteria</taxon>
        <taxon>Burkholderiales</taxon>
        <taxon>Sphaerotilaceae</taxon>
        <taxon>Roseateles</taxon>
    </lineage>
</organism>
<gene>
    <name evidence="1" type="ORF">QWJ38_03630</name>
</gene>
<name>A0ABT8DSP7_9BURK</name>
<accession>A0ABT8DSP7</accession>
<evidence type="ECO:0000313" key="1">
    <source>
        <dbReference type="EMBL" id="MDN3919367.1"/>
    </source>
</evidence>
<dbReference type="EMBL" id="JAUHHC010000001">
    <property type="protein sequence ID" value="MDN3919367.1"/>
    <property type="molecule type" value="Genomic_DNA"/>
</dbReference>
<comment type="caution">
    <text evidence="1">The sequence shown here is derived from an EMBL/GenBank/DDBJ whole genome shotgun (WGS) entry which is preliminary data.</text>
</comment>